<feature type="transmembrane region" description="Helical" evidence="4">
    <location>
        <begin position="21"/>
        <end position="41"/>
    </location>
</feature>
<evidence type="ECO:0000313" key="8">
    <source>
        <dbReference type="Proteomes" id="UP001218638"/>
    </source>
</evidence>
<dbReference type="PROSITE" id="PS50005">
    <property type="entry name" value="TPR"/>
    <property type="match status" value="1"/>
</dbReference>
<dbReference type="PANTHER" id="PTHR45586:SF14">
    <property type="entry name" value="TETRATRICOPEPTIDE TPR_2 REPEAT PROTEIN"/>
    <property type="match status" value="1"/>
</dbReference>
<dbReference type="EMBL" id="CP119075">
    <property type="protein sequence ID" value="WED67208.1"/>
    <property type="molecule type" value="Genomic_DNA"/>
</dbReference>
<reference evidence="7" key="1">
    <citation type="submission" date="2023-03" db="EMBL/GenBank/DDBJ databases">
        <title>Lomoglobus Profundus gen. nov., sp. nov., a novel member of the phylum Verrucomicrobia, isolated from deep-marine sediment of South China Sea.</title>
        <authorList>
            <person name="Ahmad T."/>
            <person name="Ishaq S.E."/>
            <person name="Wang F."/>
        </authorList>
    </citation>
    <scope>NUCLEOTIDE SEQUENCE</scope>
    <source>
        <strain evidence="7">LMO-M01</strain>
    </source>
</reference>
<dbReference type="InterPro" id="IPR023155">
    <property type="entry name" value="Cyt_c-552/4"/>
</dbReference>
<feature type="repeat" description="TPR" evidence="3">
    <location>
        <begin position="652"/>
        <end position="685"/>
    </location>
</feature>
<dbReference type="Pfam" id="PF13435">
    <property type="entry name" value="Cytochrome_C554"/>
    <property type="match status" value="2"/>
</dbReference>
<dbReference type="Gene3D" id="1.25.40.10">
    <property type="entry name" value="Tetratricopeptide repeat domain"/>
    <property type="match status" value="2"/>
</dbReference>
<evidence type="ECO:0000256" key="3">
    <source>
        <dbReference type="PROSITE-ProRule" id="PRU00339"/>
    </source>
</evidence>
<keyword evidence="4" id="KW-0812">Transmembrane</keyword>
<dbReference type="Pfam" id="PF13181">
    <property type="entry name" value="TPR_8"/>
    <property type="match status" value="1"/>
</dbReference>
<evidence type="ECO:0000256" key="1">
    <source>
        <dbReference type="ARBA" id="ARBA00022737"/>
    </source>
</evidence>
<dbReference type="Pfam" id="PF14559">
    <property type="entry name" value="TPR_19"/>
    <property type="match status" value="1"/>
</dbReference>
<sequence>MSAPLPASRRRALAIRTWRDRCWAGLICWWLIGAMGLILGACRRDAPTEQILDVAAASRSHLPSAAPQQTSATCRECHAEVFAAWSGTDHANANQLIASAELEAAFAAPQDNVAGETTYRMEVRADGHHVVVGAGTAHETDYRVHSVLGYHPSRQMLVETEEGRLQPVELTWDVEREEWFGVFGDEVRRPGEWGHWAGRGMNWNSMCAQCHMTGYQKNYDAATDHYASSWVEQGVSCIQCHGPTPPDHGQPNAKPWRMERTASEQTCATCHARAEALTPEYEPGSDYHDHFRLTLPTEAATFWPDGQQRDEVFNWTSVKLSRMHHAGVSCMDCHDPHTSQTILPVENNALCMQCHDNPGRTMAATGVTAPIINPTAHSRHSAGSTGNQCVSCHMPTTNYMQRSPRHDHGWLKPDPLMTKELGIPNACNRCHTDQSVDWAVAQADAWFGDKLDSRQRQRARAVAAAQAGAVDARRVLLELLENEDIPAWRATYWDLLARTPGEPTAAVRQLAEAALTDTDPLVRAAATRFLTGDPQSASAIEAMLSDESRLVRFDAAWARPRAAARNPRWAAEFSAYLDLALDQPTGQLRQGQYLANLGRLNEAAAFTQRAAEWDRYSAGIHVVHAQVLQAVGDARGAANSFYRAAQLAPDDGDAMFRAGLAYAEAGMMAEAENALQQAVQRTPSLDRAWYNLGLLQIQRADTAAGLKSLARAEEIAPHVPDYPYAAATVYWQQGDRAAARAAAQRALAADPNHQPARELLR</sequence>
<dbReference type="InterPro" id="IPR036280">
    <property type="entry name" value="Multihaem_cyt_sf"/>
</dbReference>
<evidence type="ECO:0000259" key="6">
    <source>
        <dbReference type="Pfam" id="PF13435"/>
    </source>
</evidence>
<evidence type="ECO:0000259" key="5">
    <source>
        <dbReference type="Pfam" id="PF09699"/>
    </source>
</evidence>
<dbReference type="InterPro" id="IPR019734">
    <property type="entry name" value="TPR_rpt"/>
</dbReference>
<dbReference type="InterPro" id="IPR010177">
    <property type="entry name" value="Paired_CXXCH_1"/>
</dbReference>
<dbReference type="Pfam" id="PF09699">
    <property type="entry name" value="Paired_CXXCH_1"/>
    <property type="match status" value="1"/>
</dbReference>
<organism evidence="7 8">
    <name type="scientific">Synoicihabitans lomoniglobus</name>
    <dbReference type="NCBI Taxonomy" id="2909285"/>
    <lineage>
        <taxon>Bacteria</taxon>
        <taxon>Pseudomonadati</taxon>
        <taxon>Verrucomicrobiota</taxon>
        <taxon>Opitutia</taxon>
        <taxon>Opitutales</taxon>
        <taxon>Opitutaceae</taxon>
        <taxon>Synoicihabitans</taxon>
    </lineage>
</organism>
<feature type="domain" description="Doubled CXXCH motif" evidence="5">
    <location>
        <begin position="329"/>
        <end position="357"/>
    </location>
</feature>
<accession>A0AAF0CSC4</accession>
<protein>
    <submittedName>
        <fullName evidence="7">Cytochrome c3 family protein</fullName>
    </submittedName>
</protein>
<dbReference type="Proteomes" id="UP001218638">
    <property type="component" value="Chromosome"/>
</dbReference>
<dbReference type="Gene3D" id="1.10.1130.10">
    <property type="entry name" value="Flavocytochrome C3, Chain A"/>
    <property type="match status" value="2"/>
</dbReference>
<keyword evidence="4" id="KW-1133">Transmembrane helix</keyword>
<dbReference type="SUPFAM" id="SSF48695">
    <property type="entry name" value="Multiheme cytochromes"/>
    <property type="match status" value="1"/>
</dbReference>
<feature type="domain" description="Cytochrome c-552/4" evidence="6">
    <location>
        <begin position="73"/>
        <end position="102"/>
    </location>
</feature>
<dbReference type="InterPro" id="IPR011989">
    <property type="entry name" value="ARM-like"/>
</dbReference>
<dbReference type="SUPFAM" id="SSF48452">
    <property type="entry name" value="TPR-like"/>
    <property type="match status" value="1"/>
</dbReference>
<dbReference type="AlphaFoldDB" id="A0AAF0CSC4"/>
<evidence type="ECO:0000256" key="4">
    <source>
        <dbReference type="SAM" id="Phobius"/>
    </source>
</evidence>
<keyword evidence="2 3" id="KW-0802">TPR repeat</keyword>
<dbReference type="InterPro" id="IPR051012">
    <property type="entry name" value="CellSynth/LPSAsmb/PSIAsmb"/>
</dbReference>
<evidence type="ECO:0000256" key="2">
    <source>
        <dbReference type="ARBA" id="ARBA00022803"/>
    </source>
</evidence>
<dbReference type="SMART" id="SM00028">
    <property type="entry name" value="TPR"/>
    <property type="match status" value="5"/>
</dbReference>
<keyword evidence="8" id="KW-1185">Reference proteome</keyword>
<evidence type="ECO:0000313" key="7">
    <source>
        <dbReference type="EMBL" id="WED67208.1"/>
    </source>
</evidence>
<dbReference type="InterPro" id="IPR011990">
    <property type="entry name" value="TPR-like_helical_dom_sf"/>
</dbReference>
<name>A0AAF0CSC4_9BACT</name>
<feature type="domain" description="Cytochrome c-552/4" evidence="6">
    <location>
        <begin position="204"/>
        <end position="242"/>
    </location>
</feature>
<keyword evidence="4" id="KW-0472">Membrane</keyword>
<keyword evidence="1" id="KW-0677">Repeat</keyword>
<proteinExistence type="predicted"/>
<dbReference type="Gene3D" id="1.25.10.10">
    <property type="entry name" value="Leucine-rich Repeat Variant"/>
    <property type="match status" value="1"/>
</dbReference>
<dbReference type="KEGG" id="slom:PXH66_10125"/>
<dbReference type="RefSeq" id="WP_330931471.1">
    <property type="nucleotide sequence ID" value="NZ_CP119075.1"/>
</dbReference>
<dbReference type="PANTHER" id="PTHR45586">
    <property type="entry name" value="TPR REPEAT-CONTAINING PROTEIN PA4667"/>
    <property type="match status" value="1"/>
</dbReference>
<gene>
    <name evidence="7" type="ORF">PXH66_10125</name>
</gene>